<evidence type="ECO:0000313" key="6">
    <source>
        <dbReference type="Proteomes" id="UP000770661"/>
    </source>
</evidence>
<dbReference type="Pfam" id="PF14429">
    <property type="entry name" value="DOCK-C2"/>
    <property type="match status" value="1"/>
</dbReference>
<dbReference type="InterPro" id="IPR027007">
    <property type="entry name" value="C2_DOCK-type_domain"/>
</dbReference>
<evidence type="ECO:0000313" key="5">
    <source>
        <dbReference type="EMBL" id="KAG0718405.1"/>
    </source>
</evidence>
<dbReference type="InterPro" id="IPR037808">
    <property type="entry name" value="C2_Dock-C"/>
</dbReference>
<feature type="compositionally biased region" description="Basic and acidic residues" evidence="2">
    <location>
        <begin position="458"/>
        <end position="486"/>
    </location>
</feature>
<dbReference type="InterPro" id="IPR026791">
    <property type="entry name" value="DOCK"/>
</dbReference>
<feature type="chain" id="PRO_5035185914" evidence="3">
    <location>
        <begin position="24"/>
        <end position="755"/>
    </location>
</feature>
<feature type="compositionally biased region" description="Basic and acidic residues" evidence="2">
    <location>
        <begin position="183"/>
        <end position="196"/>
    </location>
</feature>
<evidence type="ECO:0000256" key="1">
    <source>
        <dbReference type="PROSITE-ProRule" id="PRU00983"/>
    </source>
</evidence>
<evidence type="ECO:0000259" key="4">
    <source>
        <dbReference type="PROSITE" id="PS51650"/>
    </source>
</evidence>
<dbReference type="Gene3D" id="2.60.40.150">
    <property type="entry name" value="C2 domain"/>
    <property type="match status" value="1"/>
</dbReference>
<accession>A0A8J4Y051</accession>
<dbReference type="GO" id="GO:0007264">
    <property type="term" value="P:small GTPase-mediated signal transduction"/>
    <property type="evidence" value="ECO:0007669"/>
    <property type="project" value="InterPro"/>
</dbReference>
<dbReference type="Pfam" id="PF11878">
    <property type="entry name" value="DOCK_C-D_N"/>
    <property type="match status" value="1"/>
</dbReference>
<dbReference type="PANTHER" id="PTHR23317">
    <property type="entry name" value="DEDICATOR OF CYTOKINESIS DOCK"/>
    <property type="match status" value="1"/>
</dbReference>
<dbReference type="Proteomes" id="UP000770661">
    <property type="component" value="Unassembled WGS sequence"/>
</dbReference>
<feature type="domain" description="C2 DOCK-type" evidence="4">
    <location>
        <begin position="562"/>
        <end position="729"/>
    </location>
</feature>
<reference evidence="5" key="1">
    <citation type="submission" date="2020-07" db="EMBL/GenBank/DDBJ databases">
        <title>The High-quality genome of the commercially important snow crab, Chionoecetes opilio.</title>
        <authorList>
            <person name="Jeong J.-H."/>
            <person name="Ryu S."/>
        </authorList>
    </citation>
    <scope>NUCLEOTIDE SEQUENCE</scope>
    <source>
        <strain evidence="5">MADBK_172401_WGS</strain>
        <tissue evidence="5">Digestive gland</tissue>
    </source>
</reference>
<feature type="region of interest" description="Disordered" evidence="2">
    <location>
        <begin position="458"/>
        <end position="501"/>
    </location>
</feature>
<evidence type="ECO:0000256" key="3">
    <source>
        <dbReference type="SAM" id="SignalP"/>
    </source>
</evidence>
<organism evidence="5 6">
    <name type="scientific">Chionoecetes opilio</name>
    <name type="common">Atlantic snow crab</name>
    <name type="synonym">Cancer opilio</name>
    <dbReference type="NCBI Taxonomy" id="41210"/>
    <lineage>
        <taxon>Eukaryota</taxon>
        <taxon>Metazoa</taxon>
        <taxon>Ecdysozoa</taxon>
        <taxon>Arthropoda</taxon>
        <taxon>Crustacea</taxon>
        <taxon>Multicrustacea</taxon>
        <taxon>Malacostraca</taxon>
        <taxon>Eumalacostraca</taxon>
        <taxon>Eucarida</taxon>
        <taxon>Decapoda</taxon>
        <taxon>Pleocyemata</taxon>
        <taxon>Brachyura</taxon>
        <taxon>Eubrachyura</taxon>
        <taxon>Majoidea</taxon>
        <taxon>Majidae</taxon>
        <taxon>Chionoecetes</taxon>
    </lineage>
</organism>
<dbReference type="EMBL" id="JACEEZ010016126">
    <property type="protein sequence ID" value="KAG0718405.1"/>
    <property type="molecule type" value="Genomic_DNA"/>
</dbReference>
<dbReference type="GO" id="GO:0005085">
    <property type="term" value="F:guanyl-nucleotide exchange factor activity"/>
    <property type="evidence" value="ECO:0007669"/>
    <property type="project" value="InterPro"/>
</dbReference>
<dbReference type="PROSITE" id="PS51650">
    <property type="entry name" value="C2_DOCK"/>
    <property type="match status" value="1"/>
</dbReference>
<name>A0A8J4Y051_CHIOP</name>
<evidence type="ECO:0000256" key="2">
    <source>
        <dbReference type="SAM" id="MobiDB-lite"/>
    </source>
</evidence>
<dbReference type="InterPro" id="IPR021816">
    <property type="entry name" value="DOCK_C/D_N"/>
</dbReference>
<keyword evidence="3" id="KW-0732">Signal</keyword>
<feature type="region of interest" description="Disordered" evidence="2">
    <location>
        <begin position="177"/>
        <end position="208"/>
    </location>
</feature>
<comment type="caution">
    <text evidence="5">The sequence shown here is derived from an EMBL/GenBank/DDBJ whole genome shotgun (WGS) entry which is preliminary data.</text>
</comment>
<protein>
    <submittedName>
        <fullName evidence="5">Dedicator of cytokinesis protein 7</fullName>
    </submittedName>
</protein>
<dbReference type="PANTHER" id="PTHR23317:SF76">
    <property type="entry name" value="LD20667P"/>
    <property type="match status" value="1"/>
</dbReference>
<comment type="similarity">
    <text evidence="1">Belongs to the DOCK family.</text>
</comment>
<dbReference type="OrthoDB" id="47328at2759"/>
<dbReference type="CDD" id="cd08696">
    <property type="entry name" value="C2_Dock-C"/>
    <property type="match status" value="1"/>
</dbReference>
<gene>
    <name evidence="5" type="primary">DOCK7_1</name>
    <name evidence="5" type="ORF">GWK47_007730</name>
</gene>
<sequence>MTLVLCVYVCVCVFCTCDKSVLCVPDPCRHHAADVRRTVSSNTTGKDPSRSTSVSTLSAVSLNDTLQENVEPVDYEDFVDQHQCEADRDPHSKILYFPPDDIVVSLIPRQIRTIHPIVPEQGDSYDAHVADCVRCYTRDWLHISRQYVHHSTSVPALNQVVARHLSELHASHPPEFEVDLEDDRGHGSGDRHDPGGNRHSSHLSDTPRGSWASSVFDLRNSVADPLLPALLTRVPLDTVDTNNQQARQDNRQDSLFVLYPPQDEEDLIERRLYPEVPLPHQAHRIQVKCINLRLELEIEPIFATMALYNLRDKKKVSENFCFDMNPEPLKRMLTSHIPYQPLNSHQFLSHSSPSLPSPLTPPATHLRPPPQDISTLSRTCVFDITYPSSDLFLVVRLEKVLQGDISDVVGPYMKDDANREKLKSAAVACCERLGKYRMPLAWTAINLMNIFNGVHSERENAPEREPSGSNSLDRKQSSSSYDELKRKSGSGSLTAAGLPGTPQLQRETAQLVAGGVRDVPRLFPARHPHCVLLLQADEKCRPIKEMVEFPPRDILVPHYFCRNLLFIAPKELNFNNRPGSARNIAVKIQFMAGEEEHGALSVMFGKSSCPEFTSEAYTAVTYHNKSPDFYDEFKVKLPAVLGDQHHILFTFYHISCQKKNEEKTIETPVGYTWLPVYRDGSLQTGEHSLPVMMERPPSNYPYITADIQLPGTKWVDNHKGLFTVNVEAISSVHAQEGNIPARIGESKMEGELKKA</sequence>
<dbReference type="AlphaFoldDB" id="A0A8J4Y051"/>
<keyword evidence="6" id="KW-1185">Reference proteome</keyword>
<feature type="signal peptide" evidence="3">
    <location>
        <begin position="1"/>
        <end position="23"/>
    </location>
</feature>
<dbReference type="InterPro" id="IPR035892">
    <property type="entry name" value="C2_domain_sf"/>
</dbReference>
<proteinExistence type="inferred from homology"/>